<proteinExistence type="predicted"/>
<evidence type="ECO:0008006" key="4">
    <source>
        <dbReference type="Google" id="ProtNLM"/>
    </source>
</evidence>
<name>A0ABY5PC61_9ACTN</name>
<evidence type="ECO:0000313" key="2">
    <source>
        <dbReference type="EMBL" id="UUY02166.1"/>
    </source>
</evidence>
<accession>A0ABY5PC61</accession>
<dbReference type="RefSeq" id="WP_353862699.1">
    <property type="nucleotide sequence ID" value="NZ_CP088295.1"/>
</dbReference>
<gene>
    <name evidence="2" type="ORF">LRS13_15760</name>
</gene>
<feature type="region of interest" description="Disordered" evidence="1">
    <location>
        <begin position="58"/>
        <end position="111"/>
    </location>
</feature>
<organism evidence="2 3">
    <name type="scientific">Svornostia abyssi</name>
    <dbReference type="NCBI Taxonomy" id="2898438"/>
    <lineage>
        <taxon>Bacteria</taxon>
        <taxon>Bacillati</taxon>
        <taxon>Actinomycetota</taxon>
        <taxon>Thermoleophilia</taxon>
        <taxon>Solirubrobacterales</taxon>
        <taxon>Baekduiaceae</taxon>
        <taxon>Svornostia</taxon>
    </lineage>
</organism>
<evidence type="ECO:0000313" key="3">
    <source>
        <dbReference type="Proteomes" id="UP001058860"/>
    </source>
</evidence>
<keyword evidence="3" id="KW-1185">Reference proteome</keyword>
<reference evidence="3" key="1">
    <citation type="submission" date="2021-11" db="EMBL/GenBank/DDBJ databases">
        <title>Cultivation dependent microbiological survey of springs from the worlds oldest radium mine currently devoted to the extraction of radon-saturated water.</title>
        <authorList>
            <person name="Kapinusova G."/>
            <person name="Smrhova T."/>
            <person name="Strejcek M."/>
            <person name="Suman J."/>
            <person name="Jani K."/>
            <person name="Pajer P."/>
            <person name="Uhlik O."/>
        </authorList>
    </citation>
    <scope>NUCLEOTIDE SEQUENCE [LARGE SCALE GENOMIC DNA]</scope>
    <source>
        <strain evidence="3">J379</strain>
    </source>
</reference>
<dbReference type="Proteomes" id="UP001058860">
    <property type="component" value="Chromosome"/>
</dbReference>
<sequence>MSRKTITTRHQAVSCDVCGRTLLRGEHSEPFLAGGSRRLVCELCTQRATHEGWIREGLGDAAGSRGQGRERRGSLLRRLRRREGTPRTPSPTTLSGGPSETAPLMDEWPADDLDPLAEPAYMETAPAPAPAPSAAQAKASRLEVEIERVNRTVHAVPTNTQMKLERALEIFNRSDAPQRVSGIARSLGAPVVAVRPSITEGSIVSIVVAWELCWYRYEVDLADEASGVRLMAQGAELDELPVEEQTANAAADERGGLVMAA</sequence>
<dbReference type="EMBL" id="CP088295">
    <property type="protein sequence ID" value="UUY02166.1"/>
    <property type="molecule type" value="Genomic_DNA"/>
</dbReference>
<protein>
    <recommendedName>
        <fullName evidence="4">ClpX-type ZB domain-containing protein</fullName>
    </recommendedName>
</protein>
<evidence type="ECO:0000256" key="1">
    <source>
        <dbReference type="SAM" id="MobiDB-lite"/>
    </source>
</evidence>